<evidence type="ECO:0000256" key="6">
    <source>
        <dbReference type="ARBA" id="ARBA00022729"/>
    </source>
</evidence>
<evidence type="ECO:0000256" key="8">
    <source>
        <dbReference type="ARBA" id="ARBA00022833"/>
    </source>
</evidence>
<evidence type="ECO:0000313" key="15">
    <source>
        <dbReference type="EMBL" id="CAF1922911.1"/>
    </source>
</evidence>
<dbReference type="GO" id="GO:0004181">
    <property type="term" value="F:metallocarboxypeptidase activity"/>
    <property type="evidence" value="ECO:0007669"/>
    <property type="project" value="InterPro"/>
</dbReference>
<evidence type="ECO:0000256" key="5">
    <source>
        <dbReference type="ARBA" id="ARBA00022723"/>
    </source>
</evidence>
<dbReference type="EMBL" id="CAJNRE010000159">
    <property type="protein sequence ID" value="CAF1922911.1"/>
    <property type="molecule type" value="Genomic_DNA"/>
</dbReference>
<dbReference type="SUPFAM" id="SSF53187">
    <property type="entry name" value="Zn-dependent exopeptidases"/>
    <property type="match status" value="1"/>
</dbReference>
<evidence type="ECO:0000256" key="9">
    <source>
        <dbReference type="ARBA" id="ARBA00023049"/>
    </source>
</evidence>
<evidence type="ECO:0000256" key="2">
    <source>
        <dbReference type="ARBA" id="ARBA00005988"/>
    </source>
</evidence>
<dbReference type="GO" id="GO:0006508">
    <property type="term" value="P:proteolysis"/>
    <property type="evidence" value="ECO:0007669"/>
    <property type="project" value="UniProtKB-KW"/>
</dbReference>
<keyword evidence="4" id="KW-0645">Protease</keyword>
<evidence type="ECO:0000313" key="13">
    <source>
        <dbReference type="EMBL" id="CAF1256588.1"/>
    </source>
</evidence>
<dbReference type="Proteomes" id="UP000663824">
    <property type="component" value="Unassembled WGS sequence"/>
</dbReference>
<dbReference type="Pfam" id="PF00246">
    <property type="entry name" value="Peptidase_M14"/>
    <property type="match status" value="1"/>
</dbReference>
<dbReference type="FunFam" id="3.40.630.10:FF:000084">
    <property type="entry name" value="Carboxypeptidase B2"/>
    <property type="match status" value="1"/>
</dbReference>
<keyword evidence="3" id="KW-0121">Carboxypeptidase</keyword>
<name>A0A815AF19_9BILA</name>
<evidence type="ECO:0000256" key="7">
    <source>
        <dbReference type="ARBA" id="ARBA00022801"/>
    </source>
</evidence>
<gene>
    <name evidence="13" type="ORF">CJN711_LOCUS14765</name>
    <name evidence="14" type="ORF">KQP761_LOCUS12487</name>
    <name evidence="15" type="ORF">MBJ925_LOCUS2477</name>
</gene>
<dbReference type="AlphaFoldDB" id="A0A815AF19"/>
<evidence type="ECO:0000256" key="4">
    <source>
        <dbReference type="ARBA" id="ARBA00022670"/>
    </source>
</evidence>
<evidence type="ECO:0000259" key="12">
    <source>
        <dbReference type="PROSITE" id="PS52035"/>
    </source>
</evidence>
<feature type="chain" id="PRO_5035604086" description="Peptidase M14 domain-containing protein" evidence="11">
    <location>
        <begin position="17"/>
        <end position="446"/>
    </location>
</feature>
<evidence type="ECO:0000256" key="3">
    <source>
        <dbReference type="ARBA" id="ARBA00022645"/>
    </source>
</evidence>
<accession>A0A815AF19</accession>
<evidence type="ECO:0000256" key="1">
    <source>
        <dbReference type="ARBA" id="ARBA00001947"/>
    </source>
</evidence>
<dbReference type="OrthoDB" id="3626597at2759"/>
<comment type="cofactor">
    <cofactor evidence="1">
        <name>Zn(2+)</name>
        <dbReference type="ChEBI" id="CHEBI:29105"/>
    </cofactor>
</comment>
<dbReference type="PANTHER" id="PTHR11705:SF143">
    <property type="entry name" value="SLL0236 PROTEIN"/>
    <property type="match status" value="1"/>
</dbReference>
<keyword evidence="5" id="KW-0479">Metal-binding</keyword>
<dbReference type="EMBL" id="CAJNOV010006718">
    <property type="protein sequence ID" value="CAF1256588.1"/>
    <property type="molecule type" value="Genomic_DNA"/>
</dbReference>
<proteinExistence type="inferred from homology"/>
<dbReference type="EMBL" id="CAJNOW010005729">
    <property type="protein sequence ID" value="CAF1460398.1"/>
    <property type="molecule type" value="Genomic_DNA"/>
</dbReference>
<dbReference type="Proteomes" id="UP000663834">
    <property type="component" value="Unassembled WGS sequence"/>
</dbReference>
<keyword evidence="9" id="KW-0482">Metalloprotease</keyword>
<keyword evidence="7" id="KW-0378">Hydrolase</keyword>
<organism evidence="13 16">
    <name type="scientific">Rotaria magnacalcarata</name>
    <dbReference type="NCBI Taxonomy" id="392030"/>
    <lineage>
        <taxon>Eukaryota</taxon>
        <taxon>Metazoa</taxon>
        <taxon>Spiralia</taxon>
        <taxon>Gnathifera</taxon>
        <taxon>Rotifera</taxon>
        <taxon>Eurotatoria</taxon>
        <taxon>Bdelloidea</taxon>
        <taxon>Philodinida</taxon>
        <taxon>Philodinidae</taxon>
        <taxon>Rotaria</taxon>
    </lineage>
</organism>
<feature type="signal peptide" evidence="11">
    <location>
        <begin position="1"/>
        <end position="16"/>
    </location>
</feature>
<dbReference type="Gene3D" id="3.40.630.10">
    <property type="entry name" value="Zn peptidases"/>
    <property type="match status" value="1"/>
</dbReference>
<comment type="similarity">
    <text evidence="2 10">Belongs to the peptidase M14 family.</text>
</comment>
<evidence type="ECO:0000256" key="11">
    <source>
        <dbReference type="SAM" id="SignalP"/>
    </source>
</evidence>
<dbReference type="Proteomes" id="UP000663855">
    <property type="component" value="Unassembled WGS sequence"/>
</dbReference>
<dbReference type="GO" id="GO:0005615">
    <property type="term" value="C:extracellular space"/>
    <property type="evidence" value="ECO:0007669"/>
    <property type="project" value="TreeGrafter"/>
</dbReference>
<evidence type="ECO:0000256" key="10">
    <source>
        <dbReference type="PROSITE-ProRule" id="PRU01379"/>
    </source>
</evidence>
<reference evidence="13" key="1">
    <citation type="submission" date="2021-02" db="EMBL/GenBank/DDBJ databases">
        <authorList>
            <person name="Nowell W R."/>
        </authorList>
    </citation>
    <scope>NUCLEOTIDE SEQUENCE</scope>
</reference>
<evidence type="ECO:0000313" key="16">
    <source>
        <dbReference type="Proteomes" id="UP000663855"/>
    </source>
</evidence>
<dbReference type="InterPro" id="IPR000834">
    <property type="entry name" value="Peptidase_M14"/>
</dbReference>
<dbReference type="PANTHER" id="PTHR11705">
    <property type="entry name" value="PROTEASE FAMILY M14 CARBOXYPEPTIDASE A,B"/>
    <property type="match status" value="1"/>
</dbReference>
<dbReference type="PROSITE" id="PS52035">
    <property type="entry name" value="PEPTIDASE_M14"/>
    <property type="match status" value="1"/>
</dbReference>
<evidence type="ECO:0000313" key="14">
    <source>
        <dbReference type="EMBL" id="CAF1460398.1"/>
    </source>
</evidence>
<comment type="caution">
    <text evidence="13">The sequence shown here is derived from an EMBL/GenBank/DDBJ whole genome shotgun (WGS) entry which is preliminary data.</text>
</comment>
<keyword evidence="8" id="KW-0862">Zinc</keyword>
<protein>
    <recommendedName>
        <fullName evidence="12">Peptidase M14 domain-containing protein</fullName>
    </recommendedName>
</protein>
<keyword evidence="6 11" id="KW-0732">Signal</keyword>
<feature type="active site" description="Proton donor/acceptor" evidence="10">
    <location>
        <position position="389"/>
    </location>
</feature>
<sequence>MKSLLVFVFFLNYLQAEQVWFVKFPYKHNYLSRIEKIFPLIDLIEYDYYQSSYVFLVPTNDASNFTHFIHQSQGSYRIIVDNTKDLLKKSRQQSKRSIASDNPLDKTYYQRFLSYDEQQDWCRLLSNSSLTNKSIRLHTIGKTYENRSLTVVEIHSKSHPRYRKGRRRKNAVFIDGGMHAREWLSIGVANYVIVQFLKLKEKNPKVKKILHYFDVFILSMMNPDGYEYSRNENRLWRKNRAPTSVSNYWSIDSSCYGVDLNRNFPFQWNNTFGASPFPCSHSFSGLKSLSENEVQSVVNFLRNKTYTRHQFYAYFNLHAYGRFWLLPWSYTTLERVKNYDDLFKRSNNVTSTVMNGTYKVGQASSLLYSCTGTSIDFAATLMPHAMTLELSPMYHGLPLCYDGYSRKDQNCTIGFMSGPEEIEIDGIEVFNAIVEYLYSIIQDNFV</sequence>
<dbReference type="SMART" id="SM00631">
    <property type="entry name" value="Zn_pept"/>
    <property type="match status" value="1"/>
</dbReference>
<dbReference type="PRINTS" id="PR00765">
    <property type="entry name" value="CRBOXYPTASEA"/>
</dbReference>
<feature type="domain" description="Peptidase M14" evidence="12">
    <location>
        <begin position="111"/>
        <end position="440"/>
    </location>
</feature>
<dbReference type="GO" id="GO:0008270">
    <property type="term" value="F:zinc ion binding"/>
    <property type="evidence" value="ECO:0007669"/>
    <property type="project" value="InterPro"/>
</dbReference>